<accession>A0A4Q9Q356</accession>
<dbReference type="SMART" id="SM00256">
    <property type="entry name" value="FBOX"/>
    <property type="match status" value="1"/>
</dbReference>
<sequence length="513" mass="57569">MSTATKRPSISSLPDDVLLLIISFIDIRDILSLRKTSKRLFTMSKLRWVWYDAMKRHVIQRGLPIPAAVATDLKALTAEHLEARAVHAAHFHDNWNSAHPVARKAVEFCAVNYMDDELPDEHRAAVTHVSFLPGRNGQYLITAVGRVLTCWEVPLGESEAYRVAEWVSARRIEQVIVNDDPKAEVVVAYVSAHPITQGAVECRAFTFDKFHGRFNCRMELRAHRQVVMSLHVLHSDYLIFGDPMHVCYLSAPTIVKPLGKQSLAELPENLVLAVKPVNRYLLIVRQRTFEITLAPSWKGLRIPQASLVAASMCIEMDIPASSSVIVFRDNSLVVDEDPPDWPKDPVTVLSRYSDDVFDTVHQYDLLPNPKAKNEASEDSSKGYNGMMDRLPCVFPSQCTRVLNVAPSSCDLRIGPSGKGFWTETRNITLRHARTPARCLVGFTVNPGPYDTEKKADVQPAHLEVCKDVLYSRRCNIHEILWKKYMIASTALEDTVGRIAIGDVTGRVEVLDLA</sequence>
<feature type="domain" description="F-box" evidence="1">
    <location>
        <begin position="7"/>
        <end position="53"/>
    </location>
</feature>
<dbReference type="OrthoDB" id="2688364at2759"/>
<dbReference type="PROSITE" id="PS50181">
    <property type="entry name" value="FBOX"/>
    <property type="match status" value="1"/>
</dbReference>
<dbReference type="Proteomes" id="UP000292082">
    <property type="component" value="Unassembled WGS sequence"/>
</dbReference>
<dbReference type="EMBL" id="ML143390">
    <property type="protein sequence ID" value="TBU33697.1"/>
    <property type="molecule type" value="Genomic_DNA"/>
</dbReference>
<name>A0A4Q9Q356_9APHY</name>
<dbReference type="SUPFAM" id="SSF81383">
    <property type="entry name" value="F-box domain"/>
    <property type="match status" value="1"/>
</dbReference>
<evidence type="ECO:0000313" key="4">
    <source>
        <dbReference type="Proteomes" id="UP000292082"/>
    </source>
</evidence>
<protein>
    <recommendedName>
        <fullName evidence="1">F-box domain-containing protein</fullName>
    </recommendedName>
</protein>
<dbReference type="AlphaFoldDB" id="A0A4Q9Q356"/>
<evidence type="ECO:0000259" key="1">
    <source>
        <dbReference type="PROSITE" id="PS50181"/>
    </source>
</evidence>
<evidence type="ECO:0000313" key="3">
    <source>
        <dbReference type="EMBL" id="TBU61697.1"/>
    </source>
</evidence>
<dbReference type="Gene3D" id="1.20.1280.50">
    <property type="match status" value="1"/>
</dbReference>
<dbReference type="STRING" id="114155.A0A4Q9Q356"/>
<dbReference type="EMBL" id="ML145097">
    <property type="protein sequence ID" value="TBU61697.1"/>
    <property type="molecule type" value="Genomic_DNA"/>
</dbReference>
<dbReference type="InterPro" id="IPR001810">
    <property type="entry name" value="F-box_dom"/>
</dbReference>
<proteinExistence type="predicted"/>
<dbReference type="InterPro" id="IPR036047">
    <property type="entry name" value="F-box-like_dom_sf"/>
</dbReference>
<reference evidence="3 4" key="1">
    <citation type="submission" date="2019-01" db="EMBL/GenBank/DDBJ databases">
        <title>Draft genome sequences of three monokaryotic isolates of the white-rot basidiomycete fungus Dichomitus squalens.</title>
        <authorList>
            <consortium name="DOE Joint Genome Institute"/>
            <person name="Lopez S.C."/>
            <person name="Andreopoulos B."/>
            <person name="Pangilinan J."/>
            <person name="Lipzen A."/>
            <person name="Riley R."/>
            <person name="Ahrendt S."/>
            <person name="Ng V."/>
            <person name="Barry K."/>
            <person name="Daum C."/>
            <person name="Grigoriev I.V."/>
            <person name="Hilden K.S."/>
            <person name="Makela M.R."/>
            <person name="de Vries R.P."/>
        </authorList>
    </citation>
    <scope>NUCLEOTIDE SEQUENCE [LARGE SCALE GENOMIC DNA]</scope>
    <source>
        <strain evidence="3 4">CBS 464.89</strain>
        <strain evidence="2">OM18370.1</strain>
    </source>
</reference>
<gene>
    <name evidence="3" type="ORF">BD310DRAFT_920537</name>
    <name evidence="2" type="ORF">BD311DRAFT_711692</name>
</gene>
<organism evidence="3 4">
    <name type="scientific">Dichomitus squalens</name>
    <dbReference type="NCBI Taxonomy" id="114155"/>
    <lineage>
        <taxon>Eukaryota</taxon>
        <taxon>Fungi</taxon>
        <taxon>Dikarya</taxon>
        <taxon>Basidiomycota</taxon>
        <taxon>Agaricomycotina</taxon>
        <taxon>Agaricomycetes</taxon>
        <taxon>Polyporales</taxon>
        <taxon>Polyporaceae</taxon>
        <taxon>Dichomitus</taxon>
    </lineage>
</organism>
<evidence type="ECO:0000313" key="2">
    <source>
        <dbReference type="EMBL" id="TBU33697.1"/>
    </source>
</evidence>
<keyword evidence="4" id="KW-1185">Reference proteome</keyword>
<dbReference type="Pfam" id="PF00646">
    <property type="entry name" value="F-box"/>
    <property type="match status" value="1"/>
</dbReference>
<dbReference type="Proteomes" id="UP000292957">
    <property type="component" value="Unassembled WGS sequence"/>
</dbReference>